<dbReference type="InterPro" id="IPR036188">
    <property type="entry name" value="FAD/NAD-bd_sf"/>
</dbReference>
<evidence type="ECO:0000256" key="2">
    <source>
        <dbReference type="ARBA" id="ARBA00022630"/>
    </source>
</evidence>
<comment type="cofactor">
    <cofactor evidence="1">
        <name>FAD</name>
        <dbReference type="ChEBI" id="CHEBI:57692"/>
    </cofactor>
</comment>
<evidence type="ECO:0000256" key="1">
    <source>
        <dbReference type="ARBA" id="ARBA00001974"/>
    </source>
</evidence>
<gene>
    <name evidence="9" type="ORF">G4Y79_06680</name>
</gene>
<dbReference type="Gene3D" id="3.50.50.60">
    <property type="entry name" value="FAD/NAD(P)-binding domain"/>
    <property type="match status" value="2"/>
</dbReference>
<dbReference type="Proteomes" id="UP000594468">
    <property type="component" value="Chromosome"/>
</dbReference>
<dbReference type="PANTHER" id="PTHR43557">
    <property type="entry name" value="APOPTOSIS-INDUCING FACTOR 1"/>
    <property type="match status" value="1"/>
</dbReference>
<dbReference type="PRINTS" id="PR00411">
    <property type="entry name" value="PNDRDTASEI"/>
</dbReference>
<evidence type="ECO:0000256" key="3">
    <source>
        <dbReference type="ARBA" id="ARBA00022827"/>
    </source>
</evidence>
<keyword evidence="5" id="KW-0520">NAD</keyword>
<dbReference type="PRINTS" id="PR00368">
    <property type="entry name" value="FADPNR"/>
</dbReference>
<dbReference type="GO" id="GO:0016656">
    <property type="term" value="F:monodehydroascorbate reductase (NADH) activity"/>
    <property type="evidence" value="ECO:0007669"/>
    <property type="project" value="UniProtKB-EC"/>
</dbReference>
<sequence>MKRFKYIILGGGIVAGYAVQEFAKVNGFNSDDIAIITADNTLPYERPSLSKDFLTGDEQSSDLHINKLDFYHKHGIKVYLYTTVEDIDPVNRILKTDHGDSFVFEKLLIATGSHPRRLDVPGHDLPNIYYLRTLSDAKEIRRQFHLVERITIIGGGYIGMEAAAAAATEGAQVTVVFPEERLMSRFFTEDLSSFFEKYYEARGVTFIRHNKVVGFQTSKKGVRVQLEVGNDIEADAVIVGIGAEPNVDLARPIQLDVDDGIIVNEHLMTTIDGIYAAGDVANFFDRIFEKRRRVEHWQNAVDQARYVARHMLGQEKESFSTLRYFFSDIFDLSYEFWGETEDATQAVHIGSFTEDPSFGVWWLRDNRLIGSLLLNRPDDERQNAQKWIMEPTSFDMRMLDQLAQRTADQST</sequence>
<keyword evidence="10" id="KW-1185">Reference proteome</keyword>
<evidence type="ECO:0000256" key="4">
    <source>
        <dbReference type="ARBA" id="ARBA00023002"/>
    </source>
</evidence>
<evidence type="ECO:0000259" key="7">
    <source>
        <dbReference type="Pfam" id="PF07992"/>
    </source>
</evidence>
<evidence type="ECO:0000313" key="9">
    <source>
        <dbReference type="EMBL" id="QPC84059.1"/>
    </source>
</evidence>
<evidence type="ECO:0000259" key="8">
    <source>
        <dbReference type="Pfam" id="PF21791"/>
    </source>
</evidence>
<dbReference type="AlphaFoldDB" id="A0A7S8IG13"/>
<dbReference type="InterPro" id="IPR048618">
    <property type="entry name" value="MDHAR3-like_C"/>
</dbReference>
<accession>A0A7S8IG13</accession>
<evidence type="ECO:0000256" key="6">
    <source>
        <dbReference type="ARBA" id="ARBA00038920"/>
    </source>
</evidence>
<dbReference type="EMBL" id="CP062983">
    <property type="protein sequence ID" value="QPC84059.1"/>
    <property type="molecule type" value="Genomic_DNA"/>
</dbReference>
<dbReference type="Pfam" id="PF21791">
    <property type="entry name" value="MDHAR3-like_C"/>
    <property type="match status" value="1"/>
</dbReference>
<dbReference type="SUPFAM" id="SSF55424">
    <property type="entry name" value="FAD/NAD-linked reductases, dimerisation (C-terminal) domain"/>
    <property type="match status" value="1"/>
</dbReference>
<dbReference type="Pfam" id="PF07992">
    <property type="entry name" value="Pyr_redox_2"/>
    <property type="match status" value="1"/>
</dbReference>
<feature type="domain" description="Monodehydroascorbate reductase 3-like C-terminal" evidence="8">
    <location>
        <begin position="322"/>
        <end position="388"/>
    </location>
</feature>
<dbReference type="InterPro" id="IPR023753">
    <property type="entry name" value="FAD/NAD-binding_dom"/>
</dbReference>
<proteinExistence type="predicted"/>
<dbReference type="SUPFAM" id="SSF51905">
    <property type="entry name" value="FAD/NAD(P)-binding domain"/>
    <property type="match status" value="1"/>
</dbReference>
<dbReference type="PANTHER" id="PTHR43557:SF2">
    <property type="entry name" value="RIESKE DOMAIN-CONTAINING PROTEIN-RELATED"/>
    <property type="match status" value="1"/>
</dbReference>
<evidence type="ECO:0000313" key="10">
    <source>
        <dbReference type="Proteomes" id="UP000594468"/>
    </source>
</evidence>
<protein>
    <recommendedName>
        <fullName evidence="6">monodehydroascorbate reductase (NADH)</fullName>
        <ecNumber evidence="6">1.6.5.4</ecNumber>
    </recommendedName>
</protein>
<dbReference type="InterPro" id="IPR016156">
    <property type="entry name" value="FAD/NAD-linked_Rdtase_dimer_sf"/>
</dbReference>
<keyword evidence="2" id="KW-0285">Flavoprotein</keyword>
<dbReference type="Gene3D" id="3.30.390.30">
    <property type="match status" value="1"/>
</dbReference>
<dbReference type="GO" id="GO:0005737">
    <property type="term" value="C:cytoplasm"/>
    <property type="evidence" value="ECO:0007669"/>
    <property type="project" value="TreeGrafter"/>
</dbReference>
<dbReference type="RefSeq" id="WP_195172123.1">
    <property type="nucleotide sequence ID" value="NZ_CP062983.1"/>
</dbReference>
<keyword evidence="4" id="KW-0560">Oxidoreductase</keyword>
<organism evidence="9 10">
    <name type="scientific">Phototrophicus methaneseepsis</name>
    <dbReference type="NCBI Taxonomy" id="2710758"/>
    <lineage>
        <taxon>Bacteria</taxon>
        <taxon>Bacillati</taxon>
        <taxon>Chloroflexota</taxon>
        <taxon>Candidatus Thermofontia</taxon>
        <taxon>Phototrophicales</taxon>
        <taxon>Phototrophicaceae</taxon>
        <taxon>Phototrophicus</taxon>
    </lineage>
</organism>
<evidence type="ECO:0000256" key="5">
    <source>
        <dbReference type="ARBA" id="ARBA00023027"/>
    </source>
</evidence>
<dbReference type="EC" id="1.6.5.4" evidence="6"/>
<dbReference type="KEGG" id="pmet:G4Y79_06680"/>
<reference evidence="9 10" key="1">
    <citation type="submission" date="2020-02" db="EMBL/GenBank/DDBJ databases">
        <authorList>
            <person name="Zheng R.K."/>
            <person name="Sun C.M."/>
        </authorList>
    </citation>
    <scope>NUCLEOTIDE SEQUENCE [LARGE SCALE GENOMIC DNA]</scope>
    <source>
        <strain evidence="10">rifampicinis</strain>
    </source>
</reference>
<keyword evidence="3" id="KW-0274">FAD</keyword>
<dbReference type="InterPro" id="IPR050446">
    <property type="entry name" value="FAD-oxidoreductase/Apoptosis"/>
</dbReference>
<name>A0A7S8IG13_9CHLR</name>
<feature type="domain" description="FAD/NAD(P)-binding" evidence="7">
    <location>
        <begin position="4"/>
        <end position="304"/>
    </location>
</feature>